<dbReference type="GeneID" id="80885470"/>
<evidence type="ECO:0000313" key="2">
    <source>
        <dbReference type="EMBL" id="KAJ8101892.1"/>
    </source>
</evidence>
<evidence type="ECO:0000313" key="3">
    <source>
        <dbReference type="Proteomes" id="UP001217417"/>
    </source>
</evidence>
<dbReference type="EMBL" id="JARPMG010000003">
    <property type="protein sequence ID" value="KAJ8101892.1"/>
    <property type="molecule type" value="Genomic_DNA"/>
</dbReference>
<proteinExistence type="predicted"/>
<evidence type="ECO:0000256" key="1">
    <source>
        <dbReference type="SAM" id="MobiDB-lite"/>
    </source>
</evidence>
<sequence length="356" mass="39843">HCNISSTTIQPILLLPPSLSIFLSTIDLVLSLQPSSTSRLLSSPPSDLPTAFIRRRYYKLLTISLKMCLTPIQLQDYYDLVGTKTTCLTTMSEKPTLTIITSSENIGSTTEMTTHSSFPLSILRLPAERRSPSPAKSVHFAIAKPTVHVFEISQQELDLAKEQLPTCYSSDENSDDEDSTAEAVRRMTSKKPTGRRNFLTKVQRLFRRKKTCPTGAVPFSDVSYKQVGLEDSISRELSETLVSDELVKTRCLTFKRVAEFFKRRQSEKELRPAKPLTTKPPNSKKSAFDEAAVPLLKDASPGVDDAHDRQQGLPVRIGRICGTQRRPKPKRSKKSHAVRTSVFDIFPELSTSLDED</sequence>
<feature type="non-terminal residue" evidence="2">
    <location>
        <position position="1"/>
    </location>
</feature>
<dbReference type="RefSeq" id="XP_056045342.1">
    <property type="nucleotide sequence ID" value="XM_056190304.1"/>
</dbReference>
<feature type="region of interest" description="Disordered" evidence="1">
    <location>
        <begin position="265"/>
        <end position="339"/>
    </location>
</feature>
<gene>
    <name evidence="2" type="ORF">POJ06DRAFT_288735</name>
</gene>
<organism evidence="2 3">
    <name type="scientific">Lipomyces tetrasporus</name>
    <dbReference type="NCBI Taxonomy" id="54092"/>
    <lineage>
        <taxon>Eukaryota</taxon>
        <taxon>Fungi</taxon>
        <taxon>Dikarya</taxon>
        <taxon>Ascomycota</taxon>
        <taxon>Saccharomycotina</taxon>
        <taxon>Lipomycetes</taxon>
        <taxon>Lipomycetales</taxon>
        <taxon>Lipomycetaceae</taxon>
        <taxon>Lipomyces</taxon>
    </lineage>
</organism>
<reference evidence="2" key="1">
    <citation type="submission" date="2023-03" db="EMBL/GenBank/DDBJ databases">
        <title>Near-Complete genome sequence of Lipomyces tetrasporous NRRL Y-64009, an oleaginous yeast capable of growing on lignocellulosic hydrolysates.</title>
        <authorList>
            <consortium name="Lawrence Berkeley National Laboratory"/>
            <person name="Jagtap S.S."/>
            <person name="Liu J.-J."/>
            <person name="Walukiewicz H.E."/>
            <person name="Pangilinan J."/>
            <person name="Lipzen A."/>
            <person name="Ahrendt S."/>
            <person name="Koriabine M."/>
            <person name="Cobaugh K."/>
            <person name="Salamov A."/>
            <person name="Yoshinaga Y."/>
            <person name="Ng V."/>
            <person name="Daum C."/>
            <person name="Grigoriev I.V."/>
            <person name="Slininger P.J."/>
            <person name="Dien B.S."/>
            <person name="Jin Y.-S."/>
            <person name="Rao C.V."/>
        </authorList>
    </citation>
    <scope>NUCLEOTIDE SEQUENCE</scope>
    <source>
        <strain evidence="2">NRRL Y-64009</strain>
    </source>
</reference>
<feature type="compositionally biased region" description="Basic residues" evidence="1">
    <location>
        <begin position="325"/>
        <end position="337"/>
    </location>
</feature>
<dbReference type="AlphaFoldDB" id="A0AAD7QUR4"/>
<dbReference type="Proteomes" id="UP001217417">
    <property type="component" value="Unassembled WGS sequence"/>
</dbReference>
<feature type="region of interest" description="Disordered" evidence="1">
    <location>
        <begin position="167"/>
        <end position="192"/>
    </location>
</feature>
<keyword evidence="3" id="KW-1185">Reference proteome</keyword>
<protein>
    <submittedName>
        <fullName evidence="2">Uncharacterized protein</fullName>
    </submittedName>
</protein>
<comment type="caution">
    <text evidence="2">The sequence shown here is derived from an EMBL/GenBank/DDBJ whole genome shotgun (WGS) entry which is preliminary data.</text>
</comment>
<accession>A0AAD7QUR4</accession>
<name>A0AAD7QUR4_9ASCO</name>